<dbReference type="InterPro" id="IPR036259">
    <property type="entry name" value="MFS_trans_sf"/>
</dbReference>
<feature type="transmembrane region" description="Helical" evidence="6">
    <location>
        <begin position="56"/>
        <end position="77"/>
    </location>
</feature>
<proteinExistence type="predicted"/>
<reference evidence="8" key="2">
    <citation type="submission" date="2020-09" db="EMBL/GenBank/DDBJ databases">
        <authorList>
            <person name="Sun Q."/>
            <person name="Zhou Y."/>
        </authorList>
    </citation>
    <scope>NUCLEOTIDE SEQUENCE</scope>
    <source>
        <strain evidence="8">CGMCC 1.8984</strain>
    </source>
</reference>
<comment type="caution">
    <text evidence="8">The sequence shown here is derived from an EMBL/GenBank/DDBJ whole genome shotgun (WGS) entry which is preliminary data.</text>
</comment>
<feature type="transmembrane region" description="Helical" evidence="6">
    <location>
        <begin position="265"/>
        <end position="282"/>
    </location>
</feature>
<dbReference type="InterPro" id="IPR020846">
    <property type="entry name" value="MFS_dom"/>
</dbReference>
<dbReference type="RefSeq" id="WP_188743313.1">
    <property type="nucleotide sequence ID" value="NZ_BAABFW010000030.1"/>
</dbReference>
<protein>
    <submittedName>
        <fullName evidence="8">Transporter</fullName>
    </submittedName>
</protein>
<evidence type="ECO:0000256" key="4">
    <source>
        <dbReference type="ARBA" id="ARBA00022989"/>
    </source>
</evidence>
<dbReference type="SUPFAM" id="SSF103473">
    <property type="entry name" value="MFS general substrate transporter"/>
    <property type="match status" value="1"/>
</dbReference>
<sequence length="448" mass="44731">MWTRRVLTPDAVDVHRRRLTIGVVVATVLMSSGAMVIFPLLPALQLQLGISTADVGVVAAAGFAASLAAELIVAPFADRGRARLMGVAGVLLMAAALTGSALATEAWHLVAGRAVGGFGFGVFMAAASALLVRADPLRAGESLGRLGAAELAGVSLGPLASGLAIAISVPGAILGWSAAAVLLGVAPVALAFRERVAATVTAQGAAAASAEPAGATPRVSFGLLRSPRVVGVLLLYGAIMVPTGAYDGIWPRFMADIGASEQLTALSYTLFAVPYAIVAGWAGRLADRRGGVSAFVRGAVVLMPIVALYGVIGDPWVATGVGFVESSGQALAFIGAAAAMAQAVPAERAGASQGFMRAFGLLTATVAAALSGVAYELGGPLALFGGTAIVVIVMVVAGLVVVRAARRRRPKRAGSETSAAALGAPRPAGQVAASVDLSDARACAPTRA</sequence>
<feature type="transmembrane region" description="Helical" evidence="6">
    <location>
        <begin position="228"/>
        <end position="245"/>
    </location>
</feature>
<feature type="transmembrane region" description="Helical" evidence="6">
    <location>
        <begin position="327"/>
        <end position="346"/>
    </location>
</feature>
<name>A0A917PJB9_9MICO</name>
<keyword evidence="5 6" id="KW-0472">Membrane</keyword>
<dbReference type="PANTHER" id="PTHR23506">
    <property type="entry name" value="GH10249P"/>
    <property type="match status" value="1"/>
</dbReference>
<evidence type="ECO:0000313" key="9">
    <source>
        <dbReference type="Proteomes" id="UP000636956"/>
    </source>
</evidence>
<dbReference type="InterPro" id="IPR011701">
    <property type="entry name" value="MFS"/>
</dbReference>
<keyword evidence="4 6" id="KW-1133">Transmembrane helix</keyword>
<evidence type="ECO:0000256" key="3">
    <source>
        <dbReference type="ARBA" id="ARBA00022692"/>
    </source>
</evidence>
<feature type="transmembrane region" description="Helical" evidence="6">
    <location>
        <begin position="173"/>
        <end position="192"/>
    </location>
</feature>
<dbReference type="Gene3D" id="1.20.1250.20">
    <property type="entry name" value="MFS general substrate transporter like domains"/>
    <property type="match status" value="1"/>
</dbReference>
<comment type="subcellular location">
    <subcellularLocation>
        <location evidence="1">Cell membrane</location>
        <topology evidence="1">Multi-pass membrane protein</topology>
    </subcellularLocation>
</comment>
<dbReference type="GO" id="GO:0022857">
    <property type="term" value="F:transmembrane transporter activity"/>
    <property type="evidence" value="ECO:0007669"/>
    <property type="project" value="InterPro"/>
</dbReference>
<feature type="transmembrane region" description="Helical" evidence="6">
    <location>
        <begin position="358"/>
        <end position="375"/>
    </location>
</feature>
<feature type="transmembrane region" description="Helical" evidence="6">
    <location>
        <begin position="84"/>
        <end position="103"/>
    </location>
</feature>
<gene>
    <name evidence="8" type="ORF">GCM10011372_20250</name>
</gene>
<accession>A0A917PJB9</accession>
<feature type="transmembrane region" description="Helical" evidence="6">
    <location>
        <begin position="115"/>
        <end position="134"/>
    </location>
</feature>
<evidence type="ECO:0000256" key="2">
    <source>
        <dbReference type="ARBA" id="ARBA00022448"/>
    </source>
</evidence>
<dbReference type="EMBL" id="BMMD01000010">
    <property type="protein sequence ID" value="GGJ81720.1"/>
    <property type="molecule type" value="Genomic_DNA"/>
</dbReference>
<evidence type="ECO:0000256" key="5">
    <source>
        <dbReference type="ARBA" id="ARBA00023136"/>
    </source>
</evidence>
<dbReference type="Proteomes" id="UP000636956">
    <property type="component" value="Unassembled WGS sequence"/>
</dbReference>
<evidence type="ECO:0000259" key="7">
    <source>
        <dbReference type="PROSITE" id="PS50850"/>
    </source>
</evidence>
<dbReference type="PROSITE" id="PS50850">
    <property type="entry name" value="MFS"/>
    <property type="match status" value="1"/>
</dbReference>
<keyword evidence="3 6" id="KW-0812">Transmembrane</keyword>
<feature type="transmembrane region" description="Helical" evidence="6">
    <location>
        <begin position="146"/>
        <end position="167"/>
    </location>
</feature>
<evidence type="ECO:0000256" key="1">
    <source>
        <dbReference type="ARBA" id="ARBA00004651"/>
    </source>
</evidence>
<evidence type="ECO:0000256" key="6">
    <source>
        <dbReference type="SAM" id="Phobius"/>
    </source>
</evidence>
<feature type="domain" description="Major facilitator superfamily (MFS) profile" evidence="7">
    <location>
        <begin position="19"/>
        <end position="406"/>
    </location>
</feature>
<feature type="transmembrane region" description="Helical" evidence="6">
    <location>
        <begin position="21"/>
        <end position="44"/>
    </location>
</feature>
<organism evidence="8 9">
    <name type="scientific">Agromyces bauzanensis</name>
    <dbReference type="NCBI Taxonomy" id="1308924"/>
    <lineage>
        <taxon>Bacteria</taxon>
        <taxon>Bacillati</taxon>
        <taxon>Actinomycetota</taxon>
        <taxon>Actinomycetes</taxon>
        <taxon>Micrococcales</taxon>
        <taxon>Microbacteriaceae</taxon>
        <taxon>Agromyces</taxon>
    </lineage>
</organism>
<dbReference type="InterPro" id="IPR050930">
    <property type="entry name" value="MFS_Vesicular_Transporter"/>
</dbReference>
<evidence type="ECO:0000313" key="8">
    <source>
        <dbReference type="EMBL" id="GGJ81720.1"/>
    </source>
</evidence>
<keyword evidence="9" id="KW-1185">Reference proteome</keyword>
<dbReference type="AlphaFoldDB" id="A0A917PJB9"/>
<dbReference type="Pfam" id="PF07690">
    <property type="entry name" value="MFS_1"/>
    <property type="match status" value="1"/>
</dbReference>
<feature type="transmembrane region" description="Helical" evidence="6">
    <location>
        <begin position="294"/>
        <end position="312"/>
    </location>
</feature>
<feature type="transmembrane region" description="Helical" evidence="6">
    <location>
        <begin position="381"/>
        <end position="402"/>
    </location>
</feature>
<dbReference type="GO" id="GO:0005886">
    <property type="term" value="C:plasma membrane"/>
    <property type="evidence" value="ECO:0007669"/>
    <property type="project" value="UniProtKB-SubCell"/>
</dbReference>
<reference evidence="8" key="1">
    <citation type="journal article" date="2014" name="Int. J. Syst. Evol. Microbiol.">
        <title>Complete genome sequence of Corynebacterium casei LMG S-19264T (=DSM 44701T), isolated from a smear-ripened cheese.</title>
        <authorList>
            <consortium name="US DOE Joint Genome Institute (JGI-PGF)"/>
            <person name="Walter F."/>
            <person name="Albersmeier A."/>
            <person name="Kalinowski J."/>
            <person name="Ruckert C."/>
        </authorList>
    </citation>
    <scope>NUCLEOTIDE SEQUENCE</scope>
    <source>
        <strain evidence="8">CGMCC 1.8984</strain>
    </source>
</reference>
<dbReference type="PANTHER" id="PTHR23506:SF23">
    <property type="entry name" value="GH10249P"/>
    <property type="match status" value="1"/>
</dbReference>
<keyword evidence="2" id="KW-0813">Transport</keyword>